<feature type="domain" description="Gfo/Idh/MocA-like oxidoreductase N-terminal" evidence="6">
    <location>
        <begin position="39"/>
        <end position="135"/>
    </location>
</feature>
<feature type="domain" description="GFO/IDH/MocA-like oxidoreductase" evidence="7">
    <location>
        <begin position="148"/>
        <end position="278"/>
    </location>
</feature>
<dbReference type="AlphaFoldDB" id="A0A9P8W6C1"/>
<proteinExistence type="inferred from homology"/>
<evidence type="ECO:0000313" key="9">
    <source>
        <dbReference type="Proteomes" id="UP000777438"/>
    </source>
</evidence>
<evidence type="ECO:0000256" key="5">
    <source>
        <dbReference type="ARBA" id="ARBA00049233"/>
    </source>
</evidence>
<organism evidence="8 9">
    <name type="scientific">Thelonectria olida</name>
    <dbReference type="NCBI Taxonomy" id="1576542"/>
    <lineage>
        <taxon>Eukaryota</taxon>
        <taxon>Fungi</taxon>
        <taxon>Dikarya</taxon>
        <taxon>Ascomycota</taxon>
        <taxon>Pezizomycotina</taxon>
        <taxon>Sordariomycetes</taxon>
        <taxon>Hypocreomycetidae</taxon>
        <taxon>Hypocreales</taxon>
        <taxon>Nectriaceae</taxon>
        <taxon>Thelonectria</taxon>
    </lineage>
</organism>
<keyword evidence="2" id="KW-0560">Oxidoreductase</keyword>
<evidence type="ECO:0000256" key="2">
    <source>
        <dbReference type="ARBA" id="ARBA00023002"/>
    </source>
</evidence>
<dbReference type="GO" id="GO:0000166">
    <property type="term" value="F:nucleotide binding"/>
    <property type="evidence" value="ECO:0007669"/>
    <property type="project" value="InterPro"/>
</dbReference>
<dbReference type="InterPro" id="IPR055170">
    <property type="entry name" value="GFO_IDH_MocA-like_dom"/>
</dbReference>
<dbReference type="Proteomes" id="UP000777438">
    <property type="component" value="Unassembled WGS sequence"/>
</dbReference>
<dbReference type="Pfam" id="PF01408">
    <property type="entry name" value="GFO_IDH_MocA"/>
    <property type="match status" value="1"/>
</dbReference>
<dbReference type="EC" id="1.1.1.179" evidence="3"/>
<dbReference type="InterPro" id="IPR050984">
    <property type="entry name" value="Gfo/Idh/MocA_domain"/>
</dbReference>
<dbReference type="InterPro" id="IPR036291">
    <property type="entry name" value="NAD(P)-bd_dom_sf"/>
</dbReference>
<dbReference type="Pfam" id="PF22725">
    <property type="entry name" value="GFO_IDH_MocA_C3"/>
    <property type="match status" value="1"/>
</dbReference>
<dbReference type="SUPFAM" id="SSF55347">
    <property type="entry name" value="Glyceraldehyde-3-phosphate dehydrogenase-like, C-terminal domain"/>
    <property type="match status" value="1"/>
</dbReference>
<keyword evidence="9" id="KW-1185">Reference proteome</keyword>
<dbReference type="PANTHER" id="PTHR22604">
    <property type="entry name" value="OXIDOREDUCTASES"/>
    <property type="match status" value="1"/>
</dbReference>
<name>A0A9P8W6C1_9HYPO</name>
<gene>
    <name evidence="8" type="ORF">B0T10DRAFT_441107</name>
</gene>
<dbReference type="OrthoDB" id="2129491at2759"/>
<comment type="caution">
    <text evidence="8">The sequence shown here is derived from an EMBL/GenBank/DDBJ whole genome shotgun (WGS) entry which is preliminary data.</text>
</comment>
<dbReference type="Gene3D" id="3.30.360.10">
    <property type="entry name" value="Dihydrodipicolinate Reductase, domain 2"/>
    <property type="match status" value="1"/>
</dbReference>
<evidence type="ECO:0000256" key="3">
    <source>
        <dbReference type="ARBA" id="ARBA00038984"/>
    </source>
</evidence>
<accession>A0A9P8W6C1</accession>
<evidence type="ECO:0000256" key="4">
    <source>
        <dbReference type="ARBA" id="ARBA00042988"/>
    </source>
</evidence>
<evidence type="ECO:0000259" key="7">
    <source>
        <dbReference type="Pfam" id="PF22725"/>
    </source>
</evidence>
<reference evidence="8 9" key="1">
    <citation type="journal article" date="2021" name="Nat. Commun.">
        <title>Genetic determinants of endophytism in the Arabidopsis root mycobiome.</title>
        <authorList>
            <person name="Mesny F."/>
            <person name="Miyauchi S."/>
            <person name="Thiergart T."/>
            <person name="Pickel B."/>
            <person name="Atanasova L."/>
            <person name="Karlsson M."/>
            <person name="Huettel B."/>
            <person name="Barry K.W."/>
            <person name="Haridas S."/>
            <person name="Chen C."/>
            <person name="Bauer D."/>
            <person name="Andreopoulos W."/>
            <person name="Pangilinan J."/>
            <person name="LaButti K."/>
            <person name="Riley R."/>
            <person name="Lipzen A."/>
            <person name="Clum A."/>
            <person name="Drula E."/>
            <person name="Henrissat B."/>
            <person name="Kohler A."/>
            <person name="Grigoriev I.V."/>
            <person name="Martin F.M."/>
            <person name="Hacquard S."/>
        </authorList>
    </citation>
    <scope>NUCLEOTIDE SEQUENCE [LARGE SCALE GENOMIC DNA]</scope>
    <source>
        <strain evidence="8 9">MPI-CAGE-CH-0241</strain>
    </source>
</reference>
<protein>
    <recommendedName>
        <fullName evidence="3">D-xylose 1-dehydrogenase (NADP(+), D-xylono-1,5-lactone-forming)</fullName>
        <ecNumber evidence="3">1.1.1.179</ecNumber>
    </recommendedName>
    <alternativeName>
        <fullName evidence="4">D-xylose-NADP dehydrogenase</fullName>
    </alternativeName>
</protein>
<feature type="non-terminal residue" evidence="8">
    <location>
        <position position="1"/>
    </location>
</feature>
<evidence type="ECO:0000313" key="8">
    <source>
        <dbReference type="EMBL" id="KAH6889364.1"/>
    </source>
</evidence>
<dbReference type="EMBL" id="JAGPYM010000011">
    <property type="protein sequence ID" value="KAH6889364.1"/>
    <property type="molecule type" value="Genomic_DNA"/>
</dbReference>
<dbReference type="GO" id="GO:0047837">
    <property type="term" value="F:D-xylose 1-dehydrogenase (NADP+) activity"/>
    <property type="evidence" value="ECO:0007669"/>
    <property type="project" value="UniProtKB-EC"/>
</dbReference>
<dbReference type="PANTHER" id="PTHR22604:SF115">
    <property type="entry name" value="DIHYDRODIOL DEHYDROGENASE, PUTATIVE (AFU_ORTHOLOGUE AFUA_1G07520)-RELATED"/>
    <property type="match status" value="1"/>
</dbReference>
<dbReference type="Gene3D" id="3.40.50.720">
    <property type="entry name" value="NAD(P)-binding Rossmann-like Domain"/>
    <property type="match status" value="1"/>
</dbReference>
<dbReference type="SUPFAM" id="SSF51735">
    <property type="entry name" value="NAD(P)-binding Rossmann-fold domains"/>
    <property type="match status" value="1"/>
</dbReference>
<comment type="catalytic activity">
    <reaction evidence="5">
        <text>D-xylose + NADP(+) = D-xylono-1,5-lactone + NADPH + H(+)</text>
        <dbReference type="Rhea" id="RHEA:22000"/>
        <dbReference type="ChEBI" id="CHEBI:15378"/>
        <dbReference type="ChEBI" id="CHEBI:15867"/>
        <dbReference type="ChEBI" id="CHEBI:53455"/>
        <dbReference type="ChEBI" id="CHEBI:57783"/>
        <dbReference type="ChEBI" id="CHEBI:58349"/>
        <dbReference type="EC" id="1.1.1.179"/>
    </reaction>
</comment>
<evidence type="ECO:0000256" key="1">
    <source>
        <dbReference type="ARBA" id="ARBA00010928"/>
    </source>
</evidence>
<comment type="similarity">
    <text evidence="1">Belongs to the Gfo/Idh/MocA family.</text>
</comment>
<sequence>MTTPREIRWGILATGAISITFAKDILMDPAIRGVTDIKHTIVAAASSSSATRAADFLSEVGAPQDAKPYGSYDELVKDSNIDIIYVATPHSHHFQNVMLCLEAGKNVLCEKAFTVNAKQARLLVEKAKQKDLFLMEALWTRYFPLTDYVRDVIASGKIGQVTRVISNAGARCNPEVTWPDGKSRMVNPDLAGGALLDLGVYALTWPFLVLYKSKAPKVSSTMIKYHGTSADETTSILLTFPQPDGSEAQALATTSIRLGKLPNDETPAVIIQGSKGDIHLNTHAQSPRETKVILEDGTVEEKSWPKPGPGKGSGWYNGFLTYMNPEGEGQGMFWEADEAARALIEGRKEGRHQGLDETIAIMEVLDEVRRQGGLEYPEKIETTEYPVSL</sequence>
<evidence type="ECO:0000259" key="6">
    <source>
        <dbReference type="Pfam" id="PF01408"/>
    </source>
</evidence>
<dbReference type="InterPro" id="IPR000683">
    <property type="entry name" value="Gfo/Idh/MocA-like_OxRdtase_N"/>
</dbReference>